<protein>
    <submittedName>
        <fullName evidence="1">Nuclear transport factor 2 family protein</fullName>
    </submittedName>
</protein>
<proteinExistence type="predicted"/>
<evidence type="ECO:0000313" key="2">
    <source>
        <dbReference type="Proteomes" id="UP001596997"/>
    </source>
</evidence>
<dbReference type="InterPro" id="IPR032710">
    <property type="entry name" value="NTF2-like_dom_sf"/>
</dbReference>
<dbReference type="InterPro" id="IPR039437">
    <property type="entry name" value="FrzH/put_lumazine-bd"/>
</dbReference>
<dbReference type="Proteomes" id="UP001596997">
    <property type="component" value="Unassembled WGS sequence"/>
</dbReference>
<gene>
    <name evidence="1" type="ORF">ACFQ1O_00835</name>
</gene>
<accession>A0ABW3HYC6</accession>
<dbReference type="Pfam" id="PF12893">
    <property type="entry name" value="Lumazine_bd_2"/>
    <property type="match status" value="1"/>
</dbReference>
<dbReference type="RefSeq" id="WP_377712316.1">
    <property type="nucleotide sequence ID" value="NZ_JBHTJM010000002.1"/>
</dbReference>
<organism evidence="1 2">
    <name type="scientific">Pseudofulvibacter geojedonensis</name>
    <dbReference type="NCBI Taxonomy" id="1123758"/>
    <lineage>
        <taxon>Bacteria</taxon>
        <taxon>Pseudomonadati</taxon>
        <taxon>Bacteroidota</taxon>
        <taxon>Flavobacteriia</taxon>
        <taxon>Flavobacteriales</taxon>
        <taxon>Flavobacteriaceae</taxon>
        <taxon>Pseudofulvibacter</taxon>
    </lineage>
</organism>
<dbReference type="EMBL" id="JBHTJM010000002">
    <property type="protein sequence ID" value="MFD0962544.1"/>
    <property type="molecule type" value="Genomic_DNA"/>
</dbReference>
<keyword evidence="2" id="KW-1185">Reference proteome</keyword>
<comment type="caution">
    <text evidence="1">The sequence shown here is derived from an EMBL/GenBank/DDBJ whole genome shotgun (WGS) entry which is preliminary data.</text>
</comment>
<evidence type="ECO:0000313" key="1">
    <source>
        <dbReference type="EMBL" id="MFD0962544.1"/>
    </source>
</evidence>
<dbReference type="Gene3D" id="3.10.450.50">
    <property type="match status" value="1"/>
</dbReference>
<name>A0ABW3HYC6_9FLAO</name>
<reference evidence="2" key="1">
    <citation type="journal article" date="2019" name="Int. J. Syst. Evol. Microbiol.">
        <title>The Global Catalogue of Microorganisms (GCM) 10K type strain sequencing project: providing services to taxonomists for standard genome sequencing and annotation.</title>
        <authorList>
            <consortium name="The Broad Institute Genomics Platform"/>
            <consortium name="The Broad Institute Genome Sequencing Center for Infectious Disease"/>
            <person name="Wu L."/>
            <person name="Ma J."/>
        </authorList>
    </citation>
    <scope>NUCLEOTIDE SEQUENCE [LARGE SCALE GENOMIC DNA]</scope>
    <source>
        <strain evidence="2">CCUG 62114</strain>
    </source>
</reference>
<dbReference type="SUPFAM" id="SSF54427">
    <property type="entry name" value="NTF2-like"/>
    <property type="match status" value="1"/>
</dbReference>
<sequence length="151" mass="17725">MKKYIFIGFVFFNYFVIAQTAQEYEVKYAIETFFEGFHKSDSLKMKSVMLPNITLQSIQPNKDGKEMVITENVSRFLKVVAQYAKTQNWEEELLSFKYNIDGKLAQVWVPYHFYLNGMLSHCGANSFQLFKEEDGWKIVSILDTRRKNCGD</sequence>